<feature type="domain" description="VOC" evidence="1">
    <location>
        <begin position="6"/>
        <end position="147"/>
    </location>
</feature>
<dbReference type="InterPro" id="IPR029068">
    <property type="entry name" value="Glyas_Bleomycin-R_OHBP_Dase"/>
</dbReference>
<keyword evidence="3" id="KW-1185">Reference proteome</keyword>
<evidence type="ECO:0000313" key="2">
    <source>
        <dbReference type="EMBL" id="GGD44704.1"/>
    </source>
</evidence>
<sequence>MPEALPVRQIAYFVPDVRKAATEHHALYGSGPYFVAENIPLGSATHRGNPATLDHTSAYGQWGSVMVEFVQQNNSGPSAFHDMYAEGSGEGGLHHVALFVESIESTIAHYAAAGYEVAFDARMEDGFRFVFIDAVKTHGHMIELYEPTDSLVGFYGLVADKAGRFSDGLLIDISLG</sequence>
<evidence type="ECO:0000313" key="3">
    <source>
        <dbReference type="Proteomes" id="UP000598997"/>
    </source>
</evidence>
<protein>
    <recommendedName>
        <fullName evidence="1">VOC domain-containing protein</fullName>
    </recommendedName>
</protein>
<dbReference type="InterPro" id="IPR037523">
    <property type="entry name" value="VOC_core"/>
</dbReference>
<gene>
    <name evidence="2" type="ORF">GCM10010989_18500</name>
</gene>
<dbReference type="Gene3D" id="3.10.180.10">
    <property type="entry name" value="2,3-Dihydroxybiphenyl 1,2-Dioxygenase, domain 1"/>
    <property type="match status" value="1"/>
</dbReference>
<dbReference type="RefSeq" id="WP_066761003.1">
    <property type="nucleotide sequence ID" value="NZ_BMIO01000005.1"/>
</dbReference>
<dbReference type="PROSITE" id="PS51819">
    <property type="entry name" value="VOC"/>
    <property type="match status" value="1"/>
</dbReference>
<dbReference type="OrthoDB" id="9792173at2"/>
<organism evidence="2 3">
    <name type="scientific">Croceicoccus pelagius</name>
    <dbReference type="NCBI Taxonomy" id="1703341"/>
    <lineage>
        <taxon>Bacteria</taxon>
        <taxon>Pseudomonadati</taxon>
        <taxon>Pseudomonadota</taxon>
        <taxon>Alphaproteobacteria</taxon>
        <taxon>Sphingomonadales</taxon>
        <taxon>Erythrobacteraceae</taxon>
        <taxon>Croceicoccus</taxon>
    </lineage>
</organism>
<dbReference type="Pfam" id="PF13669">
    <property type="entry name" value="Glyoxalase_4"/>
    <property type="match status" value="1"/>
</dbReference>
<name>A0A917DKQ4_9SPHN</name>
<dbReference type="SUPFAM" id="SSF54593">
    <property type="entry name" value="Glyoxalase/Bleomycin resistance protein/Dihydroxybiphenyl dioxygenase"/>
    <property type="match status" value="1"/>
</dbReference>
<dbReference type="EMBL" id="BMIO01000005">
    <property type="protein sequence ID" value="GGD44704.1"/>
    <property type="molecule type" value="Genomic_DNA"/>
</dbReference>
<reference evidence="2 3" key="1">
    <citation type="journal article" date="2014" name="Int. J. Syst. Evol. Microbiol.">
        <title>Complete genome sequence of Corynebacterium casei LMG S-19264T (=DSM 44701T), isolated from a smear-ripened cheese.</title>
        <authorList>
            <consortium name="US DOE Joint Genome Institute (JGI-PGF)"/>
            <person name="Walter F."/>
            <person name="Albersmeier A."/>
            <person name="Kalinowski J."/>
            <person name="Ruckert C."/>
        </authorList>
    </citation>
    <scope>NUCLEOTIDE SEQUENCE [LARGE SCALE GENOMIC DNA]</scope>
    <source>
        <strain evidence="2 3">CGMCC 1.15358</strain>
    </source>
</reference>
<proteinExistence type="predicted"/>
<dbReference type="Proteomes" id="UP000598997">
    <property type="component" value="Unassembled WGS sequence"/>
</dbReference>
<evidence type="ECO:0000259" key="1">
    <source>
        <dbReference type="PROSITE" id="PS51819"/>
    </source>
</evidence>
<comment type="caution">
    <text evidence="2">The sequence shown here is derived from an EMBL/GenBank/DDBJ whole genome shotgun (WGS) entry which is preliminary data.</text>
</comment>
<accession>A0A917DKQ4</accession>
<dbReference type="AlphaFoldDB" id="A0A917DKQ4"/>